<sequence>MSYVSLDHFELSASRLALALPQKSKKSSKKRQVSNNPKKSGKKESKKGYNKIKKQKKRDELSYQKKDLSSKFCTVCLDNKSLDLMLLPCAHVFHDECISKSEKRNEIVCVFFFFLKMFVTFCFFFSRNCVFHWCVHKSKICREIKKINFFLWMHNNFSCPLCRQGIAQFVQLKCTKSTMKELEDLWHKYYTSNDSAMNDKKWIILETSDDAQLYNKSYLIKKD</sequence>
<reference evidence="7 8" key="1">
    <citation type="journal article" date="2013" name="Curr. Biol.">
        <title>The Genome of the Foraminiferan Reticulomyxa filosa.</title>
        <authorList>
            <person name="Glockner G."/>
            <person name="Hulsmann N."/>
            <person name="Schleicher M."/>
            <person name="Noegel A.A."/>
            <person name="Eichinger L."/>
            <person name="Gallinger C."/>
            <person name="Pawlowski J."/>
            <person name="Sierra R."/>
            <person name="Euteneuer U."/>
            <person name="Pillet L."/>
            <person name="Moustafa A."/>
            <person name="Platzer M."/>
            <person name="Groth M."/>
            <person name="Szafranski K."/>
            <person name="Schliwa M."/>
        </authorList>
    </citation>
    <scope>NUCLEOTIDE SEQUENCE [LARGE SCALE GENOMIC DNA]</scope>
</reference>
<feature type="region of interest" description="Disordered" evidence="5">
    <location>
        <begin position="21"/>
        <end position="60"/>
    </location>
</feature>
<organism evidence="7 8">
    <name type="scientific">Reticulomyxa filosa</name>
    <dbReference type="NCBI Taxonomy" id="46433"/>
    <lineage>
        <taxon>Eukaryota</taxon>
        <taxon>Sar</taxon>
        <taxon>Rhizaria</taxon>
        <taxon>Retaria</taxon>
        <taxon>Foraminifera</taxon>
        <taxon>Monothalamids</taxon>
        <taxon>Reticulomyxidae</taxon>
        <taxon>Reticulomyxa</taxon>
    </lineage>
</organism>
<dbReference type="InterPro" id="IPR013083">
    <property type="entry name" value="Znf_RING/FYVE/PHD"/>
</dbReference>
<dbReference type="EMBL" id="ASPP01027554">
    <property type="protein sequence ID" value="ETO06041.1"/>
    <property type="molecule type" value="Genomic_DNA"/>
</dbReference>
<name>X6LXF1_RETFI</name>
<dbReference type="Gene3D" id="3.30.40.10">
    <property type="entry name" value="Zinc/RING finger domain, C3HC4 (zinc finger)"/>
    <property type="match status" value="1"/>
</dbReference>
<evidence type="ECO:0000256" key="2">
    <source>
        <dbReference type="ARBA" id="ARBA00022771"/>
    </source>
</evidence>
<dbReference type="AlphaFoldDB" id="X6LXF1"/>
<dbReference type="InterPro" id="IPR001841">
    <property type="entry name" value="Znf_RING"/>
</dbReference>
<accession>X6LXF1</accession>
<evidence type="ECO:0000256" key="4">
    <source>
        <dbReference type="PROSITE-ProRule" id="PRU00175"/>
    </source>
</evidence>
<dbReference type="SUPFAM" id="SSF57850">
    <property type="entry name" value="RING/U-box"/>
    <property type="match status" value="1"/>
</dbReference>
<evidence type="ECO:0000259" key="6">
    <source>
        <dbReference type="PROSITE" id="PS50089"/>
    </source>
</evidence>
<protein>
    <recommendedName>
        <fullName evidence="6">RING-type domain-containing protein</fullName>
    </recommendedName>
</protein>
<gene>
    <name evidence="7" type="ORF">RFI_31355</name>
</gene>
<proteinExistence type="predicted"/>
<keyword evidence="1" id="KW-0479">Metal-binding</keyword>
<evidence type="ECO:0000256" key="5">
    <source>
        <dbReference type="SAM" id="MobiDB-lite"/>
    </source>
</evidence>
<keyword evidence="3" id="KW-0862">Zinc</keyword>
<feature type="compositionally biased region" description="Basic residues" evidence="5">
    <location>
        <begin position="23"/>
        <end position="32"/>
    </location>
</feature>
<evidence type="ECO:0000313" key="8">
    <source>
        <dbReference type="Proteomes" id="UP000023152"/>
    </source>
</evidence>
<evidence type="ECO:0000256" key="1">
    <source>
        <dbReference type="ARBA" id="ARBA00022723"/>
    </source>
</evidence>
<keyword evidence="2 4" id="KW-0863">Zinc-finger</keyword>
<keyword evidence="8" id="KW-1185">Reference proteome</keyword>
<evidence type="ECO:0000256" key="3">
    <source>
        <dbReference type="ARBA" id="ARBA00022833"/>
    </source>
</evidence>
<dbReference type="SMART" id="SM00184">
    <property type="entry name" value="RING"/>
    <property type="match status" value="1"/>
</dbReference>
<dbReference type="Proteomes" id="UP000023152">
    <property type="component" value="Unassembled WGS sequence"/>
</dbReference>
<dbReference type="InterPro" id="IPR018957">
    <property type="entry name" value="Znf_C3HC4_RING-type"/>
</dbReference>
<dbReference type="Pfam" id="PF00097">
    <property type="entry name" value="zf-C3HC4"/>
    <property type="match status" value="1"/>
</dbReference>
<dbReference type="PROSITE" id="PS50089">
    <property type="entry name" value="ZF_RING_2"/>
    <property type="match status" value="1"/>
</dbReference>
<feature type="domain" description="RING-type" evidence="6">
    <location>
        <begin position="73"/>
        <end position="109"/>
    </location>
</feature>
<evidence type="ECO:0000313" key="7">
    <source>
        <dbReference type="EMBL" id="ETO06041.1"/>
    </source>
</evidence>
<dbReference type="OrthoDB" id="4348522at2759"/>
<dbReference type="GO" id="GO:0008270">
    <property type="term" value="F:zinc ion binding"/>
    <property type="evidence" value="ECO:0007669"/>
    <property type="project" value="UniProtKB-KW"/>
</dbReference>
<comment type="caution">
    <text evidence="7">The sequence shown here is derived from an EMBL/GenBank/DDBJ whole genome shotgun (WGS) entry which is preliminary data.</text>
</comment>